<accession>A0A3Q3SET6</accession>
<dbReference type="Proteomes" id="UP000261640">
    <property type="component" value="Unplaced"/>
</dbReference>
<feature type="repeat" description="ANK" evidence="8">
    <location>
        <begin position="166"/>
        <end position="198"/>
    </location>
</feature>
<evidence type="ECO:0000313" key="13">
    <source>
        <dbReference type="Ensembl" id="ENSMAMP00000023150.1"/>
    </source>
</evidence>
<keyword evidence="3" id="KW-0677">Repeat</keyword>
<dbReference type="Gene3D" id="1.25.40.20">
    <property type="entry name" value="Ankyrin repeat-containing domain"/>
    <property type="match status" value="1"/>
</dbReference>
<dbReference type="PANTHER" id="PTHR46097">
    <property type="entry name" value="G PROTEIN-COUPLED RECEPTOR KINASE INTERACTING ARFGAP"/>
    <property type="match status" value="1"/>
</dbReference>
<keyword evidence="2" id="KW-0479">Metal-binding</keyword>
<feature type="region of interest" description="Disordered" evidence="11">
    <location>
        <begin position="485"/>
        <end position="605"/>
    </location>
</feature>
<dbReference type="GO" id="GO:0031267">
    <property type="term" value="F:small GTPase binding"/>
    <property type="evidence" value="ECO:0007669"/>
    <property type="project" value="TreeGrafter"/>
</dbReference>
<dbReference type="InterPro" id="IPR032352">
    <property type="entry name" value="GIT1/2_CC"/>
</dbReference>
<dbReference type="InParanoid" id="A0A3Q3SET6"/>
<dbReference type="SUPFAM" id="SSF57863">
    <property type="entry name" value="ArfGap/RecO-like zinc finger"/>
    <property type="match status" value="1"/>
</dbReference>
<dbReference type="GO" id="GO:0032012">
    <property type="term" value="P:regulation of ARF protein signal transduction"/>
    <property type="evidence" value="ECO:0007669"/>
    <property type="project" value="InterPro"/>
</dbReference>
<dbReference type="Pfam" id="PF08518">
    <property type="entry name" value="GIT_SHD"/>
    <property type="match status" value="2"/>
</dbReference>
<reference evidence="13" key="2">
    <citation type="submission" date="2025-09" db="UniProtKB">
        <authorList>
            <consortium name="Ensembl"/>
        </authorList>
    </citation>
    <scope>IDENTIFICATION</scope>
</reference>
<dbReference type="GO" id="GO:0005096">
    <property type="term" value="F:GTPase activator activity"/>
    <property type="evidence" value="ECO:0007669"/>
    <property type="project" value="UniProtKB-KW"/>
</dbReference>
<dbReference type="RefSeq" id="XP_026178548.1">
    <property type="nucleotide sequence ID" value="XM_026322763.2"/>
</dbReference>
<dbReference type="OrthoDB" id="5588096at2759"/>
<dbReference type="SMART" id="SM00248">
    <property type="entry name" value="ANK"/>
    <property type="match status" value="3"/>
</dbReference>
<proteinExistence type="predicted"/>
<dbReference type="PROSITE" id="PS50115">
    <property type="entry name" value="ARFGAP"/>
    <property type="match status" value="1"/>
</dbReference>
<dbReference type="SUPFAM" id="SSF48403">
    <property type="entry name" value="Ankyrin repeat"/>
    <property type="match status" value="1"/>
</dbReference>
<dbReference type="STRING" id="205130.ENSMAMP00000023150"/>
<dbReference type="AlphaFoldDB" id="A0A3Q3SET6"/>
<dbReference type="InterPro" id="IPR013724">
    <property type="entry name" value="GIT_SHD"/>
</dbReference>
<dbReference type="GeneTree" id="ENSGT00940000156383"/>
<dbReference type="SMART" id="SM00105">
    <property type="entry name" value="ArfGap"/>
    <property type="match status" value="1"/>
</dbReference>
<dbReference type="SMART" id="SM00555">
    <property type="entry name" value="GIT"/>
    <property type="match status" value="2"/>
</dbReference>
<keyword evidence="1" id="KW-0343">GTPase activation</keyword>
<keyword evidence="5" id="KW-0862">Zinc</keyword>
<dbReference type="InterPro" id="IPR038508">
    <property type="entry name" value="ArfGAP_dom_sf"/>
</dbReference>
<evidence type="ECO:0000256" key="3">
    <source>
        <dbReference type="ARBA" id="ARBA00022737"/>
    </source>
</evidence>
<evidence type="ECO:0000256" key="5">
    <source>
        <dbReference type="ARBA" id="ARBA00022833"/>
    </source>
</evidence>
<dbReference type="InterPro" id="IPR036770">
    <property type="entry name" value="Ankyrin_rpt-contain_sf"/>
</dbReference>
<evidence type="ECO:0000256" key="1">
    <source>
        <dbReference type="ARBA" id="ARBA00022468"/>
    </source>
</evidence>
<dbReference type="GO" id="GO:0098793">
    <property type="term" value="C:presynapse"/>
    <property type="evidence" value="ECO:0007669"/>
    <property type="project" value="GOC"/>
</dbReference>
<evidence type="ECO:0000256" key="4">
    <source>
        <dbReference type="ARBA" id="ARBA00022771"/>
    </source>
</evidence>
<feature type="compositionally biased region" description="Low complexity" evidence="11">
    <location>
        <begin position="555"/>
        <end position="569"/>
    </location>
</feature>
<dbReference type="PANTHER" id="PTHR46097:SF4">
    <property type="entry name" value="ARF GTPASE-ACTIVATING PROTEIN GIT2"/>
    <property type="match status" value="1"/>
</dbReference>
<feature type="coiled-coil region" evidence="10">
    <location>
        <begin position="437"/>
        <end position="478"/>
    </location>
</feature>
<dbReference type="GO" id="GO:0036465">
    <property type="term" value="P:synaptic vesicle recycling"/>
    <property type="evidence" value="ECO:0007669"/>
    <property type="project" value="TreeGrafter"/>
</dbReference>
<dbReference type="Gene3D" id="1.10.220.150">
    <property type="entry name" value="Arf GTPase activating protein"/>
    <property type="match status" value="1"/>
</dbReference>
<dbReference type="FunFam" id="1.10.220.150:FF:000003">
    <property type="entry name" value="ARF GTPase-activating protein GIT2 isoform 1"/>
    <property type="match status" value="1"/>
</dbReference>
<dbReference type="PROSITE" id="PS50088">
    <property type="entry name" value="ANK_REPEAT"/>
    <property type="match status" value="1"/>
</dbReference>
<dbReference type="Gene3D" id="1.20.5.170">
    <property type="match status" value="1"/>
</dbReference>
<feature type="compositionally biased region" description="Acidic residues" evidence="11">
    <location>
        <begin position="385"/>
        <end position="403"/>
    </location>
</feature>
<feature type="region of interest" description="Disordered" evidence="11">
    <location>
        <begin position="382"/>
        <end position="423"/>
    </location>
</feature>
<keyword evidence="4 9" id="KW-0863">Zinc-finger</keyword>
<keyword evidence="7 10" id="KW-0175">Coiled coil</keyword>
<dbReference type="PROSITE" id="PS50297">
    <property type="entry name" value="ANK_REP_REGION"/>
    <property type="match status" value="1"/>
</dbReference>
<dbReference type="Pfam" id="PF12796">
    <property type="entry name" value="Ank_2"/>
    <property type="match status" value="1"/>
</dbReference>
<name>A0A3Q3SET6_9TELE</name>
<feature type="domain" description="Arf-GAP" evidence="12">
    <location>
        <begin position="1"/>
        <end position="124"/>
    </location>
</feature>
<dbReference type="InterPro" id="IPR022018">
    <property type="entry name" value="GIT1_C"/>
</dbReference>
<dbReference type="Pfam" id="PF12205">
    <property type="entry name" value="GIT1_C"/>
    <property type="match status" value="2"/>
</dbReference>
<evidence type="ECO:0000256" key="8">
    <source>
        <dbReference type="PROSITE-ProRule" id="PRU00023"/>
    </source>
</evidence>
<dbReference type="PRINTS" id="PR00405">
    <property type="entry name" value="REVINTRACTNG"/>
</dbReference>
<evidence type="ECO:0000259" key="12">
    <source>
        <dbReference type="PROSITE" id="PS50115"/>
    </source>
</evidence>
<feature type="compositionally biased region" description="Low complexity" evidence="11">
    <location>
        <begin position="487"/>
        <end position="499"/>
    </location>
</feature>
<dbReference type="GeneID" id="113139478"/>
<dbReference type="FunFam" id="1.25.40.20:FF:000013">
    <property type="entry name" value="ARF GTPase-activating protein GIT1 isoform 1"/>
    <property type="match status" value="1"/>
</dbReference>
<evidence type="ECO:0000256" key="6">
    <source>
        <dbReference type="ARBA" id="ARBA00023043"/>
    </source>
</evidence>
<dbReference type="InterPro" id="IPR037278">
    <property type="entry name" value="ARFGAP/RecO"/>
</dbReference>
<dbReference type="Ensembl" id="ENSMAMT00000023742.2">
    <property type="protein sequence ID" value="ENSMAMP00000023150.1"/>
    <property type="gene ID" value="ENSMAMG00000015537.2"/>
</dbReference>
<reference evidence="13" key="1">
    <citation type="submission" date="2025-08" db="UniProtKB">
        <authorList>
            <consortium name="Ensembl"/>
        </authorList>
    </citation>
    <scope>IDENTIFICATION</scope>
</reference>
<dbReference type="InterPro" id="IPR047161">
    <property type="entry name" value="GIT-like"/>
</dbReference>
<keyword evidence="14" id="KW-1185">Reference proteome</keyword>
<evidence type="ECO:0000256" key="2">
    <source>
        <dbReference type="ARBA" id="ARBA00022723"/>
    </source>
</evidence>
<dbReference type="InterPro" id="IPR001164">
    <property type="entry name" value="ArfGAP_dom"/>
</dbReference>
<dbReference type="GO" id="GO:0042074">
    <property type="term" value="P:cell migration involved in gastrulation"/>
    <property type="evidence" value="ECO:0007669"/>
    <property type="project" value="Ensembl"/>
</dbReference>
<evidence type="ECO:0000256" key="9">
    <source>
        <dbReference type="PROSITE-ProRule" id="PRU00288"/>
    </source>
</evidence>
<dbReference type="Gene3D" id="1.20.120.330">
    <property type="entry name" value="Nucleotidyltransferases domain 2"/>
    <property type="match status" value="2"/>
</dbReference>
<dbReference type="Pfam" id="PF16559">
    <property type="entry name" value="GIT_CC"/>
    <property type="match status" value="1"/>
</dbReference>
<feature type="region of interest" description="Disordered" evidence="11">
    <location>
        <begin position="618"/>
        <end position="642"/>
    </location>
</feature>
<evidence type="ECO:0000256" key="10">
    <source>
        <dbReference type="SAM" id="Coils"/>
    </source>
</evidence>
<dbReference type="GO" id="GO:0008277">
    <property type="term" value="P:regulation of G protein-coupled receptor signaling pathway"/>
    <property type="evidence" value="ECO:0007669"/>
    <property type="project" value="TreeGrafter"/>
</dbReference>
<dbReference type="GO" id="GO:0022604">
    <property type="term" value="P:regulation of cell morphogenesis"/>
    <property type="evidence" value="ECO:0007669"/>
    <property type="project" value="Ensembl"/>
</dbReference>
<keyword evidence="6 8" id="KW-0040">ANK repeat</keyword>
<dbReference type="InterPro" id="IPR002110">
    <property type="entry name" value="Ankyrin_rpt"/>
</dbReference>
<dbReference type="Pfam" id="PF01412">
    <property type="entry name" value="ArfGap"/>
    <property type="match status" value="1"/>
</dbReference>
<organism evidence="13 14">
    <name type="scientific">Mastacembelus armatus</name>
    <name type="common">zig-zag eel</name>
    <dbReference type="NCBI Taxonomy" id="205130"/>
    <lineage>
        <taxon>Eukaryota</taxon>
        <taxon>Metazoa</taxon>
        <taxon>Chordata</taxon>
        <taxon>Craniata</taxon>
        <taxon>Vertebrata</taxon>
        <taxon>Euteleostomi</taxon>
        <taxon>Actinopterygii</taxon>
        <taxon>Neopterygii</taxon>
        <taxon>Teleostei</taxon>
        <taxon>Neoteleostei</taxon>
        <taxon>Acanthomorphata</taxon>
        <taxon>Anabantaria</taxon>
        <taxon>Synbranchiformes</taxon>
        <taxon>Mastacembelidae</taxon>
        <taxon>Mastacembelus</taxon>
    </lineage>
</organism>
<dbReference type="GO" id="GO:0008270">
    <property type="term" value="F:zinc ion binding"/>
    <property type="evidence" value="ECO:0007669"/>
    <property type="project" value="UniProtKB-KW"/>
</dbReference>
<protein>
    <submittedName>
        <fullName evidence="13">G protein-coupled receptor kinase interacting ArfGAP 2a</fullName>
    </submittedName>
</protein>
<evidence type="ECO:0000256" key="11">
    <source>
        <dbReference type="SAM" id="MobiDB-lite"/>
    </source>
</evidence>
<evidence type="ECO:0000313" key="14">
    <source>
        <dbReference type="Proteomes" id="UP000261640"/>
    </source>
</evidence>
<dbReference type="GO" id="GO:0007420">
    <property type="term" value="P:brain development"/>
    <property type="evidence" value="ECO:0007669"/>
    <property type="project" value="InterPro"/>
</dbReference>
<feature type="compositionally biased region" description="Polar residues" evidence="11">
    <location>
        <begin position="584"/>
        <end position="598"/>
    </location>
</feature>
<evidence type="ECO:0000256" key="7">
    <source>
        <dbReference type="ARBA" id="ARBA00023054"/>
    </source>
</evidence>
<feature type="compositionally biased region" description="Basic and acidic residues" evidence="11">
    <location>
        <begin position="570"/>
        <end position="583"/>
    </location>
</feature>
<sequence>MSKRLRNTEVCADCSVPEPRWASVNRGVLICDECCSVHRSLGRHSSQVRHLTHTPWPPTQLQMVQTLYSNGANSIWEHSLLDPASVMSGKRKANPQDKLHPNKSEFIRAKYQMLAFVHRMPCREDDNLTAKDLSKQLHSSVRTGNLETCLRLLSLGAQANFFHPEKGNTPLHVAAKAGQVSQAELLTVYGADPGAPDSNGKTPIDYAREAGHHDLADRLVEIQYELTDRLAFYLCGRKPDHKNGQHFIVPQMADSSLDLSDLAKAAKKKLQSLSNHLFEELAMDVYDEVDRRETDAVWLTTQNHSTLVTETTVVPFLPVNPEYSSTRNQGRQKLARFNAHEFATLVIDILSDAKRRQQGNSVASPKDNVELILKRVALRHCSDSQDNDQPDYDSVASDEDTDQEVSSSKGDRTKSLDSDLSDGPITMHEYLEVKNALSASEVKIQQLMKANNNLSDELRLMQKKLQSLQSENTSLRRQVTTNIYQIPSGSDYPDPSSPSALKRRQSARASRPMSMYETGSGLKPYLPKGETPYPEECIPTLQPFPPHTERGAFVTTSSSLPSFPSTLSWSKDESAQKASKLEKQSSMPESDYDNTFNDSEIDDSGLCRRGRLRSTGWLGEGSSVPELDDLEMESDPTLPSTEDVIRKTEQITKNIQELLRAAQENKHDRPCEREGVRRLRHSLGCFSTLVPWAEKAPPSLQTLSLRSPDPTSCFIPCSERIHVAVTEMAALFPKKPRSETVRSSLRLLTSSAYRLQSECRKAVSSDGCPGPDMQLVTQQVIQCAYDIAKAAKQLVTVTTKENTN</sequence>